<evidence type="ECO:0000256" key="1">
    <source>
        <dbReference type="ARBA" id="ARBA00004236"/>
    </source>
</evidence>
<evidence type="ECO:0000256" key="11">
    <source>
        <dbReference type="SAM" id="Phobius"/>
    </source>
</evidence>
<dbReference type="EMBL" id="CP027059">
    <property type="protein sequence ID" value="UQZ83748.1"/>
    <property type="molecule type" value="Genomic_DNA"/>
</dbReference>
<keyword evidence="6 11" id="KW-0472">Membrane</keyword>
<feature type="transmembrane region" description="Helical" evidence="11">
    <location>
        <begin position="307"/>
        <end position="330"/>
    </location>
</feature>
<organism evidence="13 14">
    <name type="scientific">Paenibacillus konkukensis</name>
    <dbReference type="NCBI Taxonomy" id="2020716"/>
    <lineage>
        <taxon>Bacteria</taxon>
        <taxon>Bacillati</taxon>
        <taxon>Bacillota</taxon>
        <taxon>Bacilli</taxon>
        <taxon>Bacillales</taxon>
        <taxon>Paenibacillaceae</taxon>
        <taxon>Paenibacillus</taxon>
    </lineage>
</organism>
<dbReference type="GO" id="GO:0016757">
    <property type="term" value="F:glycosyltransferase activity"/>
    <property type="evidence" value="ECO:0007669"/>
    <property type="project" value="UniProtKB-KW"/>
</dbReference>
<evidence type="ECO:0000313" key="14">
    <source>
        <dbReference type="Proteomes" id="UP001057134"/>
    </source>
</evidence>
<comment type="subcellular location">
    <subcellularLocation>
        <location evidence="1">Cell membrane</location>
    </subcellularLocation>
</comment>
<feature type="transmembrane region" description="Helical" evidence="11">
    <location>
        <begin position="336"/>
        <end position="354"/>
    </location>
</feature>
<evidence type="ECO:0000256" key="8">
    <source>
        <dbReference type="ARBA" id="ARBA00037904"/>
    </source>
</evidence>
<evidence type="ECO:0000256" key="5">
    <source>
        <dbReference type="ARBA" id="ARBA00022746"/>
    </source>
</evidence>
<dbReference type="InterPro" id="IPR029044">
    <property type="entry name" value="Nucleotide-diphossugar_trans"/>
</dbReference>
<evidence type="ECO:0000256" key="4">
    <source>
        <dbReference type="ARBA" id="ARBA00022679"/>
    </source>
</evidence>
<feature type="transmembrane region" description="Helical" evidence="11">
    <location>
        <begin position="366"/>
        <end position="387"/>
    </location>
</feature>
<reference evidence="13" key="1">
    <citation type="submission" date="2018-02" db="EMBL/GenBank/DDBJ databases">
        <authorList>
            <person name="Kim S.-K."/>
            <person name="Jung H.-I."/>
            <person name="Lee S.-W."/>
        </authorList>
    </citation>
    <scope>NUCLEOTIDE SEQUENCE</scope>
    <source>
        <strain evidence="13">SK3146</strain>
    </source>
</reference>
<keyword evidence="11" id="KW-0812">Transmembrane</keyword>
<evidence type="ECO:0000256" key="7">
    <source>
        <dbReference type="ARBA" id="ARBA00037281"/>
    </source>
</evidence>
<dbReference type="SUPFAM" id="SSF53448">
    <property type="entry name" value="Nucleotide-diphospho-sugar transferases"/>
    <property type="match status" value="1"/>
</dbReference>
<evidence type="ECO:0000259" key="12">
    <source>
        <dbReference type="Pfam" id="PF00535"/>
    </source>
</evidence>
<keyword evidence="14" id="KW-1185">Reference proteome</keyword>
<evidence type="ECO:0000256" key="9">
    <source>
        <dbReference type="ARBA" id="ARBA00038120"/>
    </source>
</evidence>
<dbReference type="Proteomes" id="UP001057134">
    <property type="component" value="Chromosome"/>
</dbReference>
<dbReference type="PANTHER" id="PTHR43646">
    <property type="entry name" value="GLYCOSYLTRANSFERASE"/>
    <property type="match status" value="1"/>
</dbReference>
<comment type="similarity">
    <text evidence="9">Belongs to the glycosyltransferase 2 family. CrtQ subfamily.</text>
</comment>
<keyword evidence="4 13" id="KW-0808">Transferase</keyword>
<evidence type="ECO:0000256" key="3">
    <source>
        <dbReference type="ARBA" id="ARBA00022676"/>
    </source>
</evidence>
<reference evidence="13" key="2">
    <citation type="journal article" date="2021" name="J Anim Sci Technol">
        <title>Complete genome sequence of Paenibacillus konkukensis sp. nov. SK3146 as a potential probiotic strain.</title>
        <authorList>
            <person name="Jung H.I."/>
            <person name="Park S."/>
            <person name="Niu K.M."/>
            <person name="Lee S.W."/>
            <person name="Kothari D."/>
            <person name="Yi K.J."/>
            <person name="Kim S.K."/>
        </authorList>
    </citation>
    <scope>NUCLEOTIDE SEQUENCE</scope>
    <source>
        <strain evidence="13">SK3146</strain>
    </source>
</reference>
<dbReference type="PANTHER" id="PTHR43646:SF2">
    <property type="entry name" value="GLYCOSYLTRANSFERASE 2-LIKE DOMAIN-CONTAINING PROTEIN"/>
    <property type="match status" value="1"/>
</dbReference>
<comment type="pathway">
    <text evidence="8">Carotenoid biosynthesis; staphyloxanthin biosynthesis; staphyloxanthin from farnesyl diphosphate: step 4/5.</text>
</comment>
<protein>
    <recommendedName>
        <fullName evidence="10">4,4'-diaponeurosporenoate glycosyltransferase</fullName>
    </recommendedName>
</protein>
<keyword evidence="3 13" id="KW-0328">Glycosyltransferase</keyword>
<evidence type="ECO:0000313" key="13">
    <source>
        <dbReference type="EMBL" id="UQZ83748.1"/>
    </source>
</evidence>
<dbReference type="Pfam" id="PF00535">
    <property type="entry name" value="Glycos_transf_2"/>
    <property type="match status" value="1"/>
</dbReference>
<keyword evidence="2" id="KW-1003">Cell membrane</keyword>
<dbReference type="Gene3D" id="3.90.550.10">
    <property type="entry name" value="Spore Coat Polysaccharide Biosynthesis Protein SpsA, Chain A"/>
    <property type="match status" value="1"/>
</dbReference>
<dbReference type="InterPro" id="IPR001173">
    <property type="entry name" value="Glyco_trans_2-like"/>
</dbReference>
<keyword evidence="5" id="KW-0125">Carotenoid biosynthesis</keyword>
<dbReference type="CDD" id="cd06423">
    <property type="entry name" value="CESA_like"/>
    <property type="match status" value="1"/>
</dbReference>
<feature type="domain" description="Glycosyltransferase 2-like" evidence="12">
    <location>
        <begin position="64"/>
        <end position="209"/>
    </location>
</feature>
<comment type="function">
    <text evidence="7">Catalyzes the glycosylation of 4,4'-diaponeurosporenoate, i.e. the esterification of glucose at the C1'' position with the carboxyl group of 4,4'-diaponeurosporenic acid, to form glycosyl-4,4'-diaponeurosporenoate. This is a step in the biosynthesis of staphyloxanthin, an orange pigment present in most staphylococci strains.</text>
</comment>
<gene>
    <name evidence="13" type="primary">crtQ</name>
    <name evidence="13" type="ORF">SK3146_02955</name>
</gene>
<evidence type="ECO:0000256" key="6">
    <source>
        <dbReference type="ARBA" id="ARBA00023136"/>
    </source>
</evidence>
<accession>A0ABY4RNL3</accession>
<sequence>MMLMKLLSIITLSYWIVMLWDTLRSRRLMLRLPHAPPDAFPGAPPDKAAGPLHFAAKQELPLVSVVIAAKEEEASITETVRHLLNQTYPRLEIIAVNDRSQDGTGRKLEELIRWSEGKRHIEVPLTVIHVTTLPAGWLGKNHALYQGYKQARGQYVLFTDADVLFAPETVADAVHYMKAGGIDHLTLAPDMAVSGFWLRAFVSYFFFTLSLYIRPWRANVDSQHKNGMGVGAFNMLTRQAYEAIGTHQAFALRPDDDLVLGKRVKEAGLRQRLAAGGEHLAVEWYRSLGEAVKGLEKNLFSGFHYKLTLAAAAAAGQLLLFLFPFAAVWWAGSWAAPVYAASVAVMFAVYALLLRSLTGRVGAEAIALPLTVCLLIYIVIRSVWLTLRQHGIYWRGTFYPLDELRKMRR</sequence>
<evidence type="ECO:0000256" key="10">
    <source>
        <dbReference type="ARBA" id="ARBA00040345"/>
    </source>
</evidence>
<keyword evidence="11" id="KW-1133">Transmembrane helix</keyword>
<name>A0ABY4RNL3_9BACL</name>
<evidence type="ECO:0000256" key="2">
    <source>
        <dbReference type="ARBA" id="ARBA00022475"/>
    </source>
</evidence>
<dbReference type="RefSeq" id="WP_249865738.1">
    <property type="nucleotide sequence ID" value="NZ_CP027059.1"/>
</dbReference>
<proteinExistence type="inferred from homology"/>